<dbReference type="InterPro" id="IPR026961">
    <property type="entry name" value="PGG_dom"/>
</dbReference>
<protein>
    <submittedName>
        <fullName evidence="11">Protein ACCELERATED CELL DEATH 6-like</fullName>
    </submittedName>
</protein>
<feature type="transmembrane region" description="Helical" evidence="8">
    <location>
        <begin position="456"/>
        <end position="477"/>
    </location>
</feature>
<reference evidence="10" key="1">
    <citation type="journal article" date="2025" name="Foods">
        <title>Unveiling the Microbial Signatures of Arabica Coffee Cherries: Insights into Ripeness Specific Diversity, Functional Traits, and Implications for Quality and Safety.</title>
        <authorList>
            <consortium name="RefSeq"/>
            <person name="Tenea G.N."/>
            <person name="Cifuentes V."/>
            <person name="Reyes P."/>
            <person name="Cevallos-Vallejos M."/>
        </authorList>
    </citation>
    <scope>NUCLEOTIDE SEQUENCE [LARGE SCALE GENOMIC DNA]</scope>
</reference>
<reference evidence="11" key="2">
    <citation type="submission" date="2025-08" db="UniProtKB">
        <authorList>
            <consortium name="RefSeq"/>
        </authorList>
    </citation>
    <scope>IDENTIFICATION</scope>
    <source>
        <tissue evidence="11">Leaves</tissue>
    </source>
</reference>
<keyword evidence="4 8" id="KW-1133">Transmembrane helix</keyword>
<keyword evidence="10" id="KW-1185">Reference proteome</keyword>
<evidence type="ECO:0000256" key="1">
    <source>
        <dbReference type="ARBA" id="ARBA00004141"/>
    </source>
</evidence>
<evidence type="ECO:0000256" key="6">
    <source>
        <dbReference type="ARBA" id="ARBA00023136"/>
    </source>
</evidence>
<gene>
    <name evidence="11" type="primary">LOC113716661</name>
</gene>
<dbReference type="GO" id="GO:0005886">
    <property type="term" value="C:plasma membrane"/>
    <property type="evidence" value="ECO:0007669"/>
    <property type="project" value="TreeGrafter"/>
</dbReference>
<dbReference type="OrthoDB" id="1847170at2759"/>
<dbReference type="Pfam" id="PF12796">
    <property type="entry name" value="Ank_2"/>
    <property type="match status" value="4"/>
</dbReference>
<organism evidence="10 11">
    <name type="scientific">Coffea arabica</name>
    <name type="common">Arabian coffee</name>
    <dbReference type="NCBI Taxonomy" id="13443"/>
    <lineage>
        <taxon>Eukaryota</taxon>
        <taxon>Viridiplantae</taxon>
        <taxon>Streptophyta</taxon>
        <taxon>Embryophyta</taxon>
        <taxon>Tracheophyta</taxon>
        <taxon>Spermatophyta</taxon>
        <taxon>Magnoliopsida</taxon>
        <taxon>eudicotyledons</taxon>
        <taxon>Gunneridae</taxon>
        <taxon>Pentapetalae</taxon>
        <taxon>asterids</taxon>
        <taxon>lamiids</taxon>
        <taxon>Gentianales</taxon>
        <taxon>Rubiaceae</taxon>
        <taxon>Ixoroideae</taxon>
        <taxon>Gardenieae complex</taxon>
        <taxon>Bertiereae - Coffeeae clade</taxon>
        <taxon>Coffeeae</taxon>
        <taxon>Coffea</taxon>
    </lineage>
</organism>
<feature type="transmembrane region" description="Helical" evidence="8">
    <location>
        <begin position="418"/>
        <end position="436"/>
    </location>
</feature>
<dbReference type="SUPFAM" id="SSF48403">
    <property type="entry name" value="Ankyrin repeat"/>
    <property type="match status" value="2"/>
</dbReference>
<sequence>MDPELYAAAQSGNWVVMESFSDDFYTQHTPVEDTVLHVLAQSCDSANVVQLILAGHGRLLMKLNKRGETALHLAARKGHSGVVRALIDYAKSEAGRWFPPCFDRRKRMLRMASKAGNTALHEAVRNNFYDIAKLLVQEDPEVRYPHNYAVETPLYLAVEKGRHNIMVLILESCKTPSYLVPGHKTALHAAAIRNSPESMKLILEKLPNVIKNGDEFWWTALHYAAKFNYQEIARLLLSADRSTAYVAAKTDDSKTALHIAVIHGHVVLVQEILSHCPDCWVQITGKSQNMLHLAVKHEKREVLEFVLQNSWASDLINQKDNEGNTPLHLYVATKNLDGNCLVNYPFVDVNSFDNSNSTPLDKIVRDDQLSERQILIKYQLEQAGGTRGYRNVATVEKILRAFSSPDEVKRVEKLSKNYSIVATLIATVTFAAVFQVPGGYNSDGPHKGMAVLGKKAAFIAFVISDCLAMFASIVAVVGHIKLVRSKEYRFKLAAVRAIVVEVGLALGFMTAAFLYGLYAVLPHLTATILVCALLAWLGLDIFIHSRLLRSPTKFVSSLLGMALHMLHFFDRKRGQEMHSEADDVDTFALGLHKRYRQDLTEAED</sequence>
<feature type="transmembrane region" description="Helical" evidence="8">
    <location>
        <begin position="524"/>
        <end position="543"/>
    </location>
</feature>
<evidence type="ECO:0000256" key="3">
    <source>
        <dbReference type="ARBA" id="ARBA00022737"/>
    </source>
</evidence>
<dbReference type="InterPro" id="IPR036770">
    <property type="entry name" value="Ankyrin_rpt-contain_sf"/>
</dbReference>
<evidence type="ECO:0000256" key="4">
    <source>
        <dbReference type="ARBA" id="ARBA00022989"/>
    </source>
</evidence>
<evidence type="ECO:0000313" key="11">
    <source>
        <dbReference type="RefSeq" id="XP_027096856.1"/>
    </source>
</evidence>
<dbReference type="Pfam" id="PF13962">
    <property type="entry name" value="PGG"/>
    <property type="match status" value="1"/>
</dbReference>
<dbReference type="RefSeq" id="XP_027096856.1">
    <property type="nucleotide sequence ID" value="XM_027241055.2"/>
</dbReference>
<evidence type="ECO:0000259" key="9">
    <source>
        <dbReference type="Pfam" id="PF13962"/>
    </source>
</evidence>
<keyword evidence="5 7" id="KW-0040">ANK repeat</keyword>
<dbReference type="Proteomes" id="UP001652660">
    <property type="component" value="Chromosome 11c"/>
</dbReference>
<evidence type="ECO:0000256" key="5">
    <source>
        <dbReference type="ARBA" id="ARBA00023043"/>
    </source>
</evidence>
<name>A0A6P6V2C5_COFAR</name>
<dbReference type="PROSITE" id="PS50088">
    <property type="entry name" value="ANK_REPEAT"/>
    <property type="match status" value="2"/>
</dbReference>
<dbReference type="AlphaFoldDB" id="A0A6P6V2C5"/>
<dbReference type="PROSITE" id="PS50297">
    <property type="entry name" value="ANK_REP_REGION"/>
    <property type="match status" value="2"/>
</dbReference>
<comment type="subcellular location">
    <subcellularLocation>
        <location evidence="1">Membrane</location>
        <topology evidence="1">Multi-pass membrane protein</topology>
    </subcellularLocation>
</comment>
<dbReference type="PANTHER" id="PTHR24186">
    <property type="entry name" value="PROTEIN PHOSPHATASE 1 REGULATORY SUBUNIT"/>
    <property type="match status" value="1"/>
</dbReference>
<evidence type="ECO:0000256" key="8">
    <source>
        <dbReference type="SAM" id="Phobius"/>
    </source>
</evidence>
<dbReference type="Gene3D" id="1.25.40.20">
    <property type="entry name" value="Ankyrin repeat-containing domain"/>
    <property type="match status" value="1"/>
</dbReference>
<feature type="transmembrane region" description="Helical" evidence="8">
    <location>
        <begin position="498"/>
        <end position="518"/>
    </location>
</feature>
<dbReference type="SMART" id="SM00248">
    <property type="entry name" value="ANK"/>
    <property type="match status" value="9"/>
</dbReference>
<feature type="domain" description="PGG" evidence="9">
    <location>
        <begin position="410"/>
        <end position="520"/>
    </location>
</feature>
<keyword evidence="3" id="KW-0677">Repeat</keyword>
<dbReference type="GeneID" id="113716661"/>
<keyword evidence="2 8" id="KW-0812">Transmembrane</keyword>
<dbReference type="PANTHER" id="PTHR24186:SF50">
    <property type="entry name" value="ANKYRIN REPEAT-CONTAINING PROTEIN ITN1-LIKE ISOFORM X1"/>
    <property type="match status" value="1"/>
</dbReference>
<feature type="repeat" description="ANK" evidence="7">
    <location>
        <begin position="115"/>
        <end position="147"/>
    </location>
</feature>
<feature type="repeat" description="ANK" evidence="7">
    <location>
        <begin position="66"/>
        <end position="88"/>
    </location>
</feature>
<evidence type="ECO:0000313" key="10">
    <source>
        <dbReference type="Proteomes" id="UP001652660"/>
    </source>
</evidence>
<proteinExistence type="predicted"/>
<keyword evidence="6 8" id="KW-0472">Membrane</keyword>
<accession>A0A6P6V2C5</accession>
<dbReference type="InterPro" id="IPR002110">
    <property type="entry name" value="Ankyrin_rpt"/>
</dbReference>
<evidence type="ECO:0000256" key="2">
    <source>
        <dbReference type="ARBA" id="ARBA00022692"/>
    </source>
</evidence>
<evidence type="ECO:0000256" key="7">
    <source>
        <dbReference type="PROSITE-ProRule" id="PRU00023"/>
    </source>
</evidence>